<evidence type="ECO:0000256" key="1">
    <source>
        <dbReference type="SAM" id="MobiDB-lite"/>
    </source>
</evidence>
<feature type="region of interest" description="Disordered" evidence="1">
    <location>
        <begin position="155"/>
        <end position="183"/>
    </location>
</feature>
<reference evidence="2" key="2">
    <citation type="submission" date="2021-01" db="UniProtKB">
        <authorList>
            <consortium name="EnsemblPlants"/>
        </authorList>
    </citation>
    <scope>IDENTIFICATION</scope>
</reference>
<dbReference type="Gramene" id="QL08p031958:mrna">
    <property type="protein sequence ID" value="QL08p031958:mrna"/>
    <property type="gene ID" value="QL08p031958"/>
</dbReference>
<dbReference type="EMBL" id="LRBV02000008">
    <property type="status" value="NOT_ANNOTATED_CDS"/>
    <property type="molecule type" value="Genomic_DNA"/>
</dbReference>
<proteinExistence type="predicted"/>
<accession>A0A7N2MAM9</accession>
<protein>
    <submittedName>
        <fullName evidence="2">Uncharacterized protein</fullName>
    </submittedName>
</protein>
<reference evidence="2 3" key="1">
    <citation type="journal article" date="2016" name="G3 (Bethesda)">
        <title>First Draft Assembly and Annotation of the Genome of a California Endemic Oak Quercus lobata Nee (Fagaceae).</title>
        <authorList>
            <person name="Sork V.L."/>
            <person name="Fitz-Gibbon S.T."/>
            <person name="Puiu D."/>
            <person name="Crepeau M."/>
            <person name="Gugger P.F."/>
            <person name="Sherman R."/>
            <person name="Stevens K."/>
            <person name="Langley C.H."/>
            <person name="Pellegrini M."/>
            <person name="Salzberg S.L."/>
        </authorList>
    </citation>
    <scope>NUCLEOTIDE SEQUENCE [LARGE SCALE GENOMIC DNA]</scope>
    <source>
        <strain evidence="2 3">cv. SW786</strain>
    </source>
</reference>
<dbReference type="EnsemblPlants" id="QL08p031958:mrna">
    <property type="protein sequence ID" value="QL08p031958:mrna"/>
    <property type="gene ID" value="QL08p031958"/>
</dbReference>
<evidence type="ECO:0000313" key="2">
    <source>
        <dbReference type="EnsemblPlants" id="QL08p031958:mrna"/>
    </source>
</evidence>
<sequence>MSRRSSKGKEIDTDVPSLVAKRTRQLTQSSQGLNNERFKTPIDSQTFSSIFIDATPIMECVVKFDTLSTTFVPRIFGARDWVDLFGNFKDLVDVLVKEFYSNARYTGIELKCWVRGTEFSINADYIAQILLREGVRPPIDGKVISHPRPISMKTLHASKSHSSKTPKSEPFSHATPSGHDFATPVHTTTVSLIPSEKRTTSTPSAPSSQDDRLSTLFEGLHQHISELERSLYSTNNHVQMRLTTIEAQLDAIQQKLKDSLYLFVPKSGRDSI</sequence>
<organism evidence="2 3">
    <name type="scientific">Quercus lobata</name>
    <name type="common">Valley oak</name>
    <dbReference type="NCBI Taxonomy" id="97700"/>
    <lineage>
        <taxon>Eukaryota</taxon>
        <taxon>Viridiplantae</taxon>
        <taxon>Streptophyta</taxon>
        <taxon>Embryophyta</taxon>
        <taxon>Tracheophyta</taxon>
        <taxon>Spermatophyta</taxon>
        <taxon>Magnoliopsida</taxon>
        <taxon>eudicotyledons</taxon>
        <taxon>Gunneridae</taxon>
        <taxon>Pentapetalae</taxon>
        <taxon>rosids</taxon>
        <taxon>fabids</taxon>
        <taxon>Fagales</taxon>
        <taxon>Fagaceae</taxon>
        <taxon>Quercus</taxon>
    </lineage>
</organism>
<keyword evidence="3" id="KW-1185">Reference proteome</keyword>
<dbReference type="Proteomes" id="UP000594261">
    <property type="component" value="Chromosome 8"/>
</dbReference>
<name>A0A7N2MAM9_QUELO</name>
<dbReference type="AlphaFoldDB" id="A0A7N2MAM9"/>
<feature type="region of interest" description="Disordered" evidence="1">
    <location>
        <begin position="192"/>
        <end position="211"/>
    </location>
</feature>
<evidence type="ECO:0000313" key="3">
    <source>
        <dbReference type="Proteomes" id="UP000594261"/>
    </source>
</evidence>
<dbReference type="InParanoid" id="A0A7N2MAM9"/>